<name>A0A2S6ZYK3_9XANT</name>
<gene>
    <name evidence="2" type="ORF">XarbCFBP7409_12950</name>
</gene>
<dbReference type="Proteomes" id="UP000238049">
    <property type="component" value="Unassembled WGS sequence"/>
</dbReference>
<dbReference type="EMBL" id="MDSL01000026">
    <property type="protein sequence ID" value="PPT98208.1"/>
    <property type="molecule type" value="Genomic_DNA"/>
</dbReference>
<sequence length="60" mass="6647">MRCSLKTEGGRPSGPRERQRILASGRHQRRPARYSSEAEIGMLARGRLPSSSARRVAAAR</sequence>
<organism evidence="2 3">
    <name type="scientific">Xanthomonas arboricola pv. guizotiae</name>
    <dbReference type="NCBI Taxonomy" id="487867"/>
    <lineage>
        <taxon>Bacteria</taxon>
        <taxon>Pseudomonadati</taxon>
        <taxon>Pseudomonadota</taxon>
        <taxon>Gammaproteobacteria</taxon>
        <taxon>Lysobacterales</taxon>
        <taxon>Lysobacteraceae</taxon>
        <taxon>Xanthomonas</taxon>
    </lineage>
</organism>
<feature type="region of interest" description="Disordered" evidence="1">
    <location>
        <begin position="1"/>
        <end position="38"/>
    </location>
</feature>
<dbReference type="AlphaFoldDB" id="A0A2S6ZYK3"/>
<reference evidence="2 3" key="1">
    <citation type="submission" date="2016-08" db="EMBL/GenBank/DDBJ databases">
        <title>Evolution of the type three secretion system and type three effector repertoires in Xanthomonas.</title>
        <authorList>
            <person name="Merda D."/>
            <person name="Briand M."/>
            <person name="Bosis E."/>
            <person name="Rousseau C."/>
            <person name="Portier P."/>
            <person name="Jacques M.-A."/>
            <person name="Fischer-Le Saux M."/>
        </authorList>
    </citation>
    <scope>NUCLEOTIDE SEQUENCE [LARGE SCALE GENOMIC DNA]</scope>
    <source>
        <strain evidence="2 3">CFBP 7409</strain>
    </source>
</reference>
<accession>A0A2S6ZYK3</accession>
<evidence type="ECO:0000313" key="2">
    <source>
        <dbReference type="EMBL" id="PPT98208.1"/>
    </source>
</evidence>
<protein>
    <submittedName>
        <fullName evidence="2">Uncharacterized protein</fullName>
    </submittedName>
</protein>
<evidence type="ECO:0000313" key="3">
    <source>
        <dbReference type="Proteomes" id="UP000238049"/>
    </source>
</evidence>
<comment type="caution">
    <text evidence="2">The sequence shown here is derived from an EMBL/GenBank/DDBJ whole genome shotgun (WGS) entry which is preliminary data.</text>
</comment>
<evidence type="ECO:0000256" key="1">
    <source>
        <dbReference type="SAM" id="MobiDB-lite"/>
    </source>
</evidence>
<proteinExistence type="predicted"/>